<dbReference type="AlphaFoldDB" id="A0A3N4IBS9"/>
<dbReference type="STRING" id="1160509.A0A3N4IBS9"/>
<dbReference type="EMBL" id="ML119702">
    <property type="protein sequence ID" value="RPA79174.1"/>
    <property type="molecule type" value="Genomic_DNA"/>
</dbReference>
<dbReference type="SMART" id="SM00906">
    <property type="entry name" value="Fungal_trans"/>
    <property type="match status" value="1"/>
</dbReference>
<dbReference type="OrthoDB" id="5373550at2759"/>
<feature type="region of interest" description="Disordered" evidence="8">
    <location>
        <begin position="193"/>
        <end position="228"/>
    </location>
</feature>
<feature type="compositionally biased region" description="Low complexity" evidence="8">
    <location>
        <begin position="72"/>
        <end position="82"/>
    </location>
</feature>
<dbReference type="InterPro" id="IPR007219">
    <property type="entry name" value="XnlR_reg_dom"/>
</dbReference>
<evidence type="ECO:0000256" key="4">
    <source>
        <dbReference type="ARBA" id="ARBA00023015"/>
    </source>
</evidence>
<dbReference type="GO" id="GO:0043565">
    <property type="term" value="F:sequence-specific DNA binding"/>
    <property type="evidence" value="ECO:0007669"/>
    <property type="project" value="TreeGrafter"/>
</dbReference>
<feature type="compositionally biased region" description="Low complexity" evidence="8">
    <location>
        <begin position="888"/>
        <end position="961"/>
    </location>
</feature>
<dbReference type="Proteomes" id="UP000275078">
    <property type="component" value="Unassembled WGS sequence"/>
</dbReference>
<dbReference type="Gene3D" id="4.10.240.10">
    <property type="entry name" value="Zn(2)-C6 fungal-type DNA-binding domain"/>
    <property type="match status" value="1"/>
</dbReference>
<dbReference type="FunFam" id="4.10.240.10:FF:000006">
    <property type="entry name" value="Positive regulator of purine utilization"/>
    <property type="match status" value="1"/>
</dbReference>
<gene>
    <name evidence="10" type="ORF">BJ508DRAFT_144578</name>
</gene>
<dbReference type="CDD" id="cd14723">
    <property type="entry name" value="ZIP_Ppr1"/>
    <property type="match status" value="1"/>
</dbReference>
<keyword evidence="7" id="KW-0539">Nucleus</keyword>
<evidence type="ECO:0000256" key="8">
    <source>
        <dbReference type="SAM" id="MobiDB-lite"/>
    </source>
</evidence>
<feature type="compositionally biased region" description="Pro residues" evidence="8">
    <location>
        <begin position="978"/>
        <end position="996"/>
    </location>
</feature>
<sequence>MSNPAVPQYTDYASPMDSPASSTSTAGVKRPLNRSPSPNPQTAHGPGSTHSSTSNSSIHHLNHGTVGGVDAQQQQQQSQPQQRSHHRSTPSASSFRNVSACNRCRLRKNRCDQNLPACVSCEKAGAKCVGYDPITKREIPRSYVNYLETRLQYLEGLLVQNGIQFENAGNFDLPTPIGGGMNGQGLGEVNNYGPSGTNAGTPSMSRAHSAAMQSPTNHQSPSRATTSEPADVIMKTEEDQMATDFSSIPLQGASDPRYLGSVSGISFARVVFAAVKSSSNGSQRGRVSSIGSASDDGIQAQNSMRDSIFGLASSRRKFTPAKFPGRELGRKLVRLYFEHANAQTPVLHRVEFEQMVERVYDSLDEGEDIQSYRPGRTAKEMYFLNIVFAIGSGIFLTKGDHSKSETTKSEPSSDGLRPPSVHGKVRSGSPNPKRQRIASEAGEQQAQPEEYHAAALPHLEGFLSSDSKGGLEELQGVLLLAGYALLRPVAPGLWYIIGVAMRLAVDLGLHYEDAGVEYELTGRRAYDRDMRRRLWWCVYSLDRLVSTCVGRPFGISDEVVSTRYPSLLDDKYITKEDGFLPAPPGAPSYKHVAHSYFRLRQLQSEILQVLQHQSATLSNTPSSPYPDDHPNRLTTPFLFNHSIETWHRDIAHRLKAWIDTAPRQRALTGVDFSADFLDLNYWQTLIMLYRPSLKVPSLLATALPGSTRQATVDRHTRGVGIGSLHQAPLSRYELEAEETTCMIVAEAGSKILRLYRRLHRVNQVNYTYLATHHLFMSGIAFLYAIWHSTAVRNHMSLDEIEHTTWAGTSVLEGLTEKCPPAETCKKAFERMARATIQMCVAEKGRAGEFPTGLSNNPNRARDATAGRTSSGMQPTRHPTRITQRPPHHLQAQQQQSYPQQQTQQQHQQQMQQQQQHLQQQQRHQQQQQQQVLEQAPYISQAPPSQPQSQAVHSPQAQQAAQMPPPAMFDIDLRNLLFPPSPTPPPGPTTTPPPSTSIPPQSTTTPTSYASPSSTSDASNNFLNSLAWLQDYEDPMNPTGMNTAETDGMNGNAWGEYAGDGGLYNMSLGGLGVGQEVMALQASMGADGSGDGEGLGGFFFGG</sequence>
<evidence type="ECO:0000256" key="7">
    <source>
        <dbReference type="ARBA" id="ARBA00023242"/>
    </source>
</evidence>
<comment type="subcellular location">
    <subcellularLocation>
        <location evidence="1">Nucleus</location>
    </subcellularLocation>
</comment>
<dbReference type="InterPro" id="IPR052202">
    <property type="entry name" value="Yeast_MetPath_Reg"/>
</dbReference>
<organism evidence="10 11">
    <name type="scientific">Ascobolus immersus RN42</name>
    <dbReference type="NCBI Taxonomy" id="1160509"/>
    <lineage>
        <taxon>Eukaryota</taxon>
        <taxon>Fungi</taxon>
        <taxon>Dikarya</taxon>
        <taxon>Ascomycota</taxon>
        <taxon>Pezizomycotina</taxon>
        <taxon>Pezizomycetes</taxon>
        <taxon>Pezizales</taxon>
        <taxon>Ascobolaceae</taxon>
        <taxon>Ascobolus</taxon>
    </lineage>
</organism>
<dbReference type="PANTHER" id="PTHR47782">
    <property type="entry name" value="ZN(II)2CYS6 TRANSCRIPTION FACTOR (EUROFUNG)-RELATED"/>
    <property type="match status" value="1"/>
</dbReference>
<keyword evidence="3" id="KW-0862">Zinc</keyword>
<dbReference type="InterPro" id="IPR036864">
    <property type="entry name" value="Zn2-C6_fun-type_DNA-bd_sf"/>
</dbReference>
<name>A0A3N4IBS9_ASCIM</name>
<dbReference type="SUPFAM" id="SSF57701">
    <property type="entry name" value="Zn2/Cys6 DNA-binding domain"/>
    <property type="match status" value="1"/>
</dbReference>
<dbReference type="InterPro" id="IPR001138">
    <property type="entry name" value="Zn2Cys6_DnaBD"/>
</dbReference>
<keyword evidence="2" id="KW-0479">Metal-binding</keyword>
<evidence type="ECO:0000256" key="6">
    <source>
        <dbReference type="ARBA" id="ARBA00023163"/>
    </source>
</evidence>
<evidence type="ECO:0000256" key="3">
    <source>
        <dbReference type="ARBA" id="ARBA00022833"/>
    </source>
</evidence>
<proteinExistence type="predicted"/>
<feature type="region of interest" description="Disordered" evidence="8">
    <location>
        <begin position="847"/>
        <end position="1016"/>
    </location>
</feature>
<protein>
    <recommendedName>
        <fullName evidence="9">Zn(2)-C6 fungal-type domain-containing protein</fullName>
    </recommendedName>
</protein>
<evidence type="ECO:0000259" key="9">
    <source>
        <dbReference type="PROSITE" id="PS50048"/>
    </source>
</evidence>
<dbReference type="Pfam" id="PF00172">
    <property type="entry name" value="Zn_clus"/>
    <property type="match status" value="1"/>
</dbReference>
<accession>A0A3N4IBS9</accession>
<evidence type="ECO:0000313" key="10">
    <source>
        <dbReference type="EMBL" id="RPA79174.1"/>
    </source>
</evidence>
<feature type="region of interest" description="Disordered" evidence="8">
    <location>
        <begin position="1"/>
        <end position="94"/>
    </location>
</feature>
<dbReference type="SMART" id="SM00066">
    <property type="entry name" value="GAL4"/>
    <property type="match status" value="1"/>
</dbReference>
<dbReference type="Pfam" id="PF04082">
    <property type="entry name" value="Fungal_trans"/>
    <property type="match status" value="1"/>
</dbReference>
<keyword evidence="5" id="KW-0238">DNA-binding</keyword>
<dbReference type="GO" id="GO:0006351">
    <property type="term" value="P:DNA-templated transcription"/>
    <property type="evidence" value="ECO:0007669"/>
    <property type="project" value="InterPro"/>
</dbReference>
<feature type="domain" description="Zn(2)-C6 fungal-type" evidence="9">
    <location>
        <begin position="100"/>
        <end position="129"/>
    </location>
</feature>
<dbReference type="GO" id="GO:0045944">
    <property type="term" value="P:positive regulation of transcription by RNA polymerase II"/>
    <property type="evidence" value="ECO:0007669"/>
    <property type="project" value="TreeGrafter"/>
</dbReference>
<dbReference type="PROSITE" id="PS50048">
    <property type="entry name" value="ZN2_CY6_FUNGAL_2"/>
    <property type="match status" value="1"/>
</dbReference>
<keyword evidence="6" id="KW-0804">Transcription</keyword>
<dbReference type="CDD" id="cd00067">
    <property type="entry name" value="GAL4"/>
    <property type="match status" value="1"/>
</dbReference>
<feature type="compositionally biased region" description="Low complexity" evidence="8">
    <location>
        <begin position="997"/>
        <end position="1015"/>
    </location>
</feature>
<feature type="compositionally biased region" description="Low complexity" evidence="8">
    <location>
        <begin position="48"/>
        <end position="59"/>
    </location>
</feature>
<dbReference type="PROSITE" id="PS00463">
    <property type="entry name" value="ZN2_CY6_FUNGAL_1"/>
    <property type="match status" value="1"/>
</dbReference>
<dbReference type="GO" id="GO:0005634">
    <property type="term" value="C:nucleus"/>
    <property type="evidence" value="ECO:0007669"/>
    <property type="project" value="UniProtKB-SubCell"/>
</dbReference>
<keyword evidence="4" id="KW-0805">Transcription regulation</keyword>
<reference evidence="10 11" key="1">
    <citation type="journal article" date="2018" name="Nat. Ecol. Evol.">
        <title>Pezizomycetes genomes reveal the molecular basis of ectomycorrhizal truffle lifestyle.</title>
        <authorList>
            <person name="Murat C."/>
            <person name="Payen T."/>
            <person name="Noel B."/>
            <person name="Kuo A."/>
            <person name="Morin E."/>
            <person name="Chen J."/>
            <person name="Kohler A."/>
            <person name="Krizsan K."/>
            <person name="Balestrini R."/>
            <person name="Da Silva C."/>
            <person name="Montanini B."/>
            <person name="Hainaut M."/>
            <person name="Levati E."/>
            <person name="Barry K.W."/>
            <person name="Belfiori B."/>
            <person name="Cichocki N."/>
            <person name="Clum A."/>
            <person name="Dockter R.B."/>
            <person name="Fauchery L."/>
            <person name="Guy J."/>
            <person name="Iotti M."/>
            <person name="Le Tacon F."/>
            <person name="Lindquist E.A."/>
            <person name="Lipzen A."/>
            <person name="Malagnac F."/>
            <person name="Mello A."/>
            <person name="Molinier V."/>
            <person name="Miyauchi S."/>
            <person name="Poulain J."/>
            <person name="Riccioni C."/>
            <person name="Rubini A."/>
            <person name="Sitrit Y."/>
            <person name="Splivallo R."/>
            <person name="Traeger S."/>
            <person name="Wang M."/>
            <person name="Zifcakova L."/>
            <person name="Wipf D."/>
            <person name="Zambonelli A."/>
            <person name="Paolocci F."/>
            <person name="Nowrousian M."/>
            <person name="Ottonello S."/>
            <person name="Baldrian P."/>
            <person name="Spatafora J.W."/>
            <person name="Henrissat B."/>
            <person name="Nagy L.G."/>
            <person name="Aury J.M."/>
            <person name="Wincker P."/>
            <person name="Grigoriev I.V."/>
            <person name="Bonfante P."/>
            <person name="Martin F.M."/>
        </authorList>
    </citation>
    <scope>NUCLEOTIDE SEQUENCE [LARGE SCALE GENOMIC DNA]</scope>
    <source>
        <strain evidence="10 11">RN42</strain>
    </source>
</reference>
<evidence type="ECO:0000256" key="5">
    <source>
        <dbReference type="ARBA" id="ARBA00023125"/>
    </source>
</evidence>
<evidence type="ECO:0000256" key="1">
    <source>
        <dbReference type="ARBA" id="ARBA00004123"/>
    </source>
</evidence>
<feature type="region of interest" description="Disordered" evidence="8">
    <location>
        <begin position="400"/>
        <end position="447"/>
    </location>
</feature>
<evidence type="ECO:0000256" key="2">
    <source>
        <dbReference type="ARBA" id="ARBA00022723"/>
    </source>
</evidence>
<evidence type="ECO:0000313" key="11">
    <source>
        <dbReference type="Proteomes" id="UP000275078"/>
    </source>
</evidence>
<dbReference type="GO" id="GO:0000981">
    <property type="term" value="F:DNA-binding transcription factor activity, RNA polymerase II-specific"/>
    <property type="evidence" value="ECO:0007669"/>
    <property type="project" value="InterPro"/>
</dbReference>
<dbReference type="GO" id="GO:0008270">
    <property type="term" value="F:zinc ion binding"/>
    <property type="evidence" value="ECO:0007669"/>
    <property type="project" value="InterPro"/>
</dbReference>
<dbReference type="PANTHER" id="PTHR47782:SF1">
    <property type="entry name" value="PYRIMIDINE PATHWAY REGULATORY PROTEIN 1"/>
    <property type="match status" value="1"/>
</dbReference>
<keyword evidence="11" id="KW-1185">Reference proteome</keyword>
<dbReference type="CDD" id="cd12148">
    <property type="entry name" value="fungal_TF_MHR"/>
    <property type="match status" value="1"/>
</dbReference>